<evidence type="ECO:0000256" key="6">
    <source>
        <dbReference type="PIRSR" id="PIRSR003085-1"/>
    </source>
</evidence>
<evidence type="ECO:0000256" key="2">
    <source>
        <dbReference type="ARBA" id="ARBA00022603"/>
    </source>
</evidence>
<dbReference type="PIRSF" id="PIRSF003085">
    <property type="entry name" value="CMAS"/>
    <property type="match status" value="1"/>
</dbReference>
<name>A0A2M7VA94_9BACT</name>
<dbReference type="PANTHER" id="PTHR43667:SF1">
    <property type="entry name" value="CYCLOPROPANE-FATTY-ACYL-PHOSPHOLIPID SYNTHASE"/>
    <property type="match status" value="1"/>
</dbReference>
<dbReference type="EMBL" id="PFPL01000044">
    <property type="protein sequence ID" value="PIZ95822.1"/>
    <property type="molecule type" value="Genomic_DNA"/>
</dbReference>
<dbReference type="InterPro" id="IPR003333">
    <property type="entry name" value="CMAS"/>
</dbReference>
<evidence type="ECO:0000256" key="1">
    <source>
        <dbReference type="ARBA" id="ARBA00010815"/>
    </source>
</evidence>
<gene>
    <name evidence="7" type="ORF">COX80_03295</name>
</gene>
<accession>A0A2M7VA94</accession>
<organism evidence="7 8">
    <name type="scientific">Candidatus Magasanikbacteria bacterium CG_4_10_14_0_2_um_filter_33_14</name>
    <dbReference type="NCBI Taxonomy" id="1974636"/>
    <lineage>
        <taxon>Bacteria</taxon>
        <taxon>Candidatus Magasanikiibacteriota</taxon>
    </lineage>
</organism>
<evidence type="ECO:0000256" key="5">
    <source>
        <dbReference type="ARBA" id="ARBA00023098"/>
    </source>
</evidence>
<dbReference type="AlphaFoldDB" id="A0A2M7VA94"/>
<proteinExistence type="inferred from homology"/>
<comment type="similarity">
    <text evidence="1">Belongs to the CFA/CMAS family.</text>
</comment>
<evidence type="ECO:0000313" key="7">
    <source>
        <dbReference type="EMBL" id="PIZ95822.1"/>
    </source>
</evidence>
<dbReference type="NCBIfam" id="NF008686">
    <property type="entry name" value="PRK11705.1"/>
    <property type="match status" value="1"/>
</dbReference>
<feature type="active site" evidence="6">
    <location>
        <position position="343"/>
    </location>
</feature>
<dbReference type="Gene3D" id="3.40.50.150">
    <property type="entry name" value="Vaccinia Virus protein VP39"/>
    <property type="match status" value="1"/>
</dbReference>
<dbReference type="Pfam" id="PF02353">
    <property type="entry name" value="CMAS"/>
    <property type="match status" value="1"/>
</dbReference>
<evidence type="ECO:0000313" key="8">
    <source>
        <dbReference type="Proteomes" id="UP000231453"/>
    </source>
</evidence>
<keyword evidence="4" id="KW-0949">S-adenosyl-L-methionine</keyword>
<keyword evidence="2" id="KW-0489">Methyltransferase</keyword>
<comment type="caution">
    <text evidence="7">The sequence shown here is derived from an EMBL/GenBank/DDBJ whole genome shotgun (WGS) entry which is preliminary data.</text>
</comment>
<reference evidence="8" key="1">
    <citation type="submission" date="2017-09" db="EMBL/GenBank/DDBJ databases">
        <title>Depth-based differentiation of microbial function through sediment-hosted aquifers and enrichment of novel symbionts in the deep terrestrial subsurface.</title>
        <authorList>
            <person name="Probst A.J."/>
            <person name="Ladd B."/>
            <person name="Jarett J.K."/>
            <person name="Geller-Mcgrath D.E."/>
            <person name="Sieber C.M.K."/>
            <person name="Emerson J.B."/>
            <person name="Anantharaman K."/>
            <person name="Thomas B.C."/>
            <person name="Malmstrom R."/>
            <person name="Stieglmeier M."/>
            <person name="Klingl A."/>
            <person name="Woyke T."/>
            <person name="Ryan C.M."/>
            <person name="Banfield J.F."/>
        </authorList>
    </citation>
    <scope>NUCLEOTIDE SEQUENCE [LARGE SCALE GENOMIC DNA]</scope>
</reference>
<dbReference type="InterPro" id="IPR050723">
    <property type="entry name" value="CFA/CMAS"/>
</dbReference>
<evidence type="ECO:0000256" key="3">
    <source>
        <dbReference type="ARBA" id="ARBA00022679"/>
    </source>
</evidence>
<dbReference type="GO" id="GO:0032259">
    <property type="term" value="P:methylation"/>
    <property type="evidence" value="ECO:0007669"/>
    <property type="project" value="UniProtKB-KW"/>
</dbReference>
<keyword evidence="5" id="KW-0443">Lipid metabolism</keyword>
<protein>
    <submittedName>
        <fullName evidence="7">Cyclopropane-fatty-acyl-phospholipid synthase</fullName>
    </submittedName>
</protein>
<dbReference type="PANTHER" id="PTHR43667">
    <property type="entry name" value="CYCLOPROPANE-FATTY-ACYL-PHOSPHOLIPID SYNTHASE"/>
    <property type="match status" value="1"/>
</dbReference>
<dbReference type="GO" id="GO:0008610">
    <property type="term" value="P:lipid biosynthetic process"/>
    <property type="evidence" value="ECO:0007669"/>
    <property type="project" value="InterPro"/>
</dbReference>
<dbReference type="CDD" id="cd02440">
    <property type="entry name" value="AdoMet_MTases"/>
    <property type="match status" value="1"/>
</dbReference>
<keyword evidence="3" id="KW-0808">Transferase</keyword>
<dbReference type="SUPFAM" id="SSF53335">
    <property type="entry name" value="S-adenosyl-L-methionine-dependent methyltransferases"/>
    <property type="match status" value="1"/>
</dbReference>
<dbReference type="InterPro" id="IPR029063">
    <property type="entry name" value="SAM-dependent_MTases_sf"/>
</dbReference>
<dbReference type="GO" id="GO:0008168">
    <property type="term" value="F:methyltransferase activity"/>
    <property type="evidence" value="ECO:0007669"/>
    <property type="project" value="UniProtKB-KW"/>
</dbReference>
<evidence type="ECO:0000256" key="4">
    <source>
        <dbReference type="ARBA" id="ARBA00022691"/>
    </source>
</evidence>
<dbReference type="Proteomes" id="UP000231453">
    <property type="component" value="Unassembled WGS sequence"/>
</dbReference>
<sequence length="372" mass="43464">MSKQAKELAEELLSLAGITINGNQPWDIRVKDERLYDRVFREGTLGFGEAYMDNWWNVEKLDEFFYRIFMANIDKEIRGNWSVLWLALKSRIFNQQSKKRSGIVGEKHYDTGNDLFSKMLGETRAYSCGYWVEADNLQDAQKAKFDLICRKLGLQPGMHILDIGCGWGTFLKYAVENYGVSGIGVTISKEQAKFAQDLCKGLPIEIRIQDYREVKDKFDRIVSIGMMEHVGYKNYKIYLKTASACLKDDGMFLLHTIGSNKSEKATDPWIEKYIFPNSHLPSIKQIAENLEGNFIMEDWHNFGPDYDKTLMAWYENFEKFWPELKGNYDERFYRMWKFYLLSCAGLFRARRIQLWQIVLSKNGVDGGWKTVR</sequence>